<comment type="caution">
    <text evidence="1">The sequence shown here is derived from an EMBL/GenBank/DDBJ whole genome shotgun (WGS) entry which is preliminary data.</text>
</comment>
<dbReference type="EMBL" id="JALPQF010000001">
    <property type="protein sequence ID" value="MCK8479063.1"/>
    <property type="molecule type" value="Genomic_DNA"/>
</dbReference>
<organism evidence="1 2">
    <name type="scientific">Psychroserpens algicola</name>
    <dbReference type="NCBI Taxonomy" id="1719034"/>
    <lineage>
        <taxon>Bacteria</taxon>
        <taxon>Pseudomonadati</taxon>
        <taxon>Bacteroidota</taxon>
        <taxon>Flavobacteriia</taxon>
        <taxon>Flavobacteriales</taxon>
        <taxon>Flavobacteriaceae</taxon>
        <taxon>Psychroserpens</taxon>
    </lineage>
</organism>
<dbReference type="Proteomes" id="UP001203687">
    <property type="component" value="Unassembled WGS sequence"/>
</dbReference>
<accession>A0ABT0H3Y8</accession>
<keyword evidence="2" id="KW-1185">Reference proteome</keyword>
<name>A0ABT0H3Y8_9FLAO</name>
<evidence type="ECO:0000313" key="1">
    <source>
        <dbReference type="EMBL" id="MCK8479063.1"/>
    </source>
</evidence>
<sequence>MSTLNRELKEQLRVARDKRITVDSVAKNGLRSRKAIKGYRRGYMITTEALEHSYDARISPKN</sequence>
<reference evidence="1" key="1">
    <citation type="submission" date="2022-04" db="EMBL/GenBank/DDBJ databases">
        <authorList>
            <person name="Ren T."/>
        </authorList>
    </citation>
    <scope>NUCLEOTIDE SEQUENCE</scope>
    <source>
        <strain evidence="1">F63249</strain>
    </source>
</reference>
<gene>
    <name evidence="1" type="ORF">MUY34_00445</name>
</gene>
<evidence type="ECO:0000313" key="2">
    <source>
        <dbReference type="Proteomes" id="UP001203687"/>
    </source>
</evidence>
<protein>
    <submittedName>
        <fullName evidence="1">Uncharacterized protein</fullName>
    </submittedName>
</protein>
<dbReference type="RefSeq" id="WP_248411499.1">
    <property type="nucleotide sequence ID" value="NZ_JALPQF010000001.1"/>
</dbReference>
<proteinExistence type="predicted"/>